<name>A0AAD3SBT5_NEPGR</name>
<gene>
    <name evidence="2" type="ORF">Nepgr_009721</name>
</gene>
<dbReference type="PANTHER" id="PTHR13109:SF7">
    <property type="entry name" value="NEUROCHONDRIN"/>
    <property type="match status" value="1"/>
</dbReference>
<dbReference type="InterPro" id="IPR008709">
    <property type="entry name" value="Neurochondrin"/>
</dbReference>
<proteinExistence type="predicted"/>
<keyword evidence="1" id="KW-0175">Coiled coil</keyword>
<dbReference type="AlphaFoldDB" id="A0AAD3SBT5"/>
<evidence type="ECO:0000313" key="3">
    <source>
        <dbReference type="Proteomes" id="UP001279734"/>
    </source>
</evidence>
<keyword evidence="3" id="KW-1185">Reference proteome</keyword>
<dbReference type="Proteomes" id="UP001279734">
    <property type="component" value="Unassembled WGS sequence"/>
</dbReference>
<protein>
    <recommendedName>
        <fullName evidence="4">Neurochondrin</fullName>
    </recommendedName>
</protein>
<evidence type="ECO:0008006" key="4">
    <source>
        <dbReference type="Google" id="ProtNLM"/>
    </source>
</evidence>
<dbReference type="PANTHER" id="PTHR13109">
    <property type="entry name" value="NEUROCHONDRIN"/>
    <property type="match status" value="1"/>
</dbReference>
<dbReference type="EMBL" id="BSYO01000007">
    <property type="protein sequence ID" value="GMH07881.1"/>
    <property type="molecule type" value="Genomic_DNA"/>
</dbReference>
<feature type="coiled-coil region" evidence="1">
    <location>
        <begin position="1"/>
        <end position="30"/>
    </location>
</feature>
<evidence type="ECO:0000256" key="1">
    <source>
        <dbReference type="SAM" id="Coils"/>
    </source>
</evidence>
<dbReference type="Pfam" id="PF05536">
    <property type="entry name" value="Neurochondrin"/>
    <property type="match status" value="1"/>
</dbReference>
<dbReference type="SUPFAM" id="SSF48371">
    <property type="entry name" value="ARM repeat"/>
    <property type="match status" value="1"/>
</dbReference>
<sequence>MEGQQQQLLLQQKEEERQQQEQQLPTLLDDCLKLLRGERDEQRLAGLFLVTKVCNKEDHNSIRKVYDAVGVRFLDRLLRTGMRKENVSGGDDDNRDAYLQLSVTVLAAFCRVPEIAASEDMLLKIPSILQIMIKPSASSILEECYEFLLLVSTACEDGVTTLLEAGGMKVIALQIPSLSDGSHTLELSIRLVQLILSKISIDSVIKGYFTELPVVVASIARQFALSQNALKFELLHLLSNVLSLHHSVHLQNALGSVSNDRWSTYIRAGIVDILQNRVAPVQKMQALILAESLMTMLGEGWLLGQMNVPDIPNSIPPGRCLLLVLELSRVEVAILLNDLGYLKYEASSCNTEAISVKKGNLAIVFSLVEKIIKLISHAVEDEGNIICESTFAKVISGLNETIGVVLGYLKDGKDHGRRKGDDLLASVRVVGSYLAETPLACKEEVKKLLGYMLSVEGEDEQSPFLSACFLLPMLCQTTMKIEGATILASSGGYKAVVECLVKLICPGPHAVEDNSCIFLACDTILNLLLKREQIHVQLDESVFVPLLRAFAYWAEVADGASIMLASSICSLIFESTSEESLSRYTEFDDMVIDNLSRLVVKGLARRGQDMFDGAESDADLHEIISAGYSRWSNRFPRIRSAVEG</sequence>
<dbReference type="InterPro" id="IPR016024">
    <property type="entry name" value="ARM-type_fold"/>
</dbReference>
<reference evidence="2" key="1">
    <citation type="submission" date="2023-05" db="EMBL/GenBank/DDBJ databases">
        <title>Nepenthes gracilis genome sequencing.</title>
        <authorList>
            <person name="Fukushima K."/>
        </authorList>
    </citation>
    <scope>NUCLEOTIDE SEQUENCE</scope>
    <source>
        <strain evidence="2">SING2019-196</strain>
    </source>
</reference>
<evidence type="ECO:0000313" key="2">
    <source>
        <dbReference type="EMBL" id="GMH07881.1"/>
    </source>
</evidence>
<organism evidence="2 3">
    <name type="scientific">Nepenthes gracilis</name>
    <name type="common">Slender pitcher plant</name>
    <dbReference type="NCBI Taxonomy" id="150966"/>
    <lineage>
        <taxon>Eukaryota</taxon>
        <taxon>Viridiplantae</taxon>
        <taxon>Streptophyta</taxon>
        <taxon>Embryophyta</taxon>
        <taxon>Tracheophyta</taxon>
        <taxon>Spermatophyta</taxon>
        <taxon>Magnoliopsida</taxon>
        <taxon>eudicotyledons</taxon>
        <taxon>Gunneridae</taxon>
        <taxon>Pentapetalae</taxon>
        <taxon>Caryophyllales</taxon>
        <taxon>Nepenthaceae</taxon>
        <taxon>Nepenthes</taxon>
    </lineage>
</organism>
<accession>A0AAD3SBT5</accession>
<comment type="caution">
    <text evidence="2">The sequence shown here is derived from an EMBL/GenBank/DDBJ whole genome shotgun (WGS) entry which is preliminary data.</text>
</comment>